<reference evidence="1" key="1">
    <citation type="submission" date="2024-02" db="EMBL/GenBank/DDBJ databases">
        <authorList>
            <consortium name="ELIXIR-Norway"/>
            <consortium name="Elixir Norway"/>
        </authorList>
    </citation>
    <scope>NUCLEOTIDE SEQUENCE</scope>
</reference>
<sequence>MERKAAATITTKAASAKEPKWTTVMAKNVRQVVNRVVETLVDAPKQEECKFNMRLTGFEAKEGETKKKLLQQLNT</sequence>
<dbReference type="EMBL" id="OZ019896">
    <property type="protein sequence ID" value="CAK9224121.1"/>
    <property type="molecule type" value="Genomic_DNA"/>
</dbReference>
<evidence type="ECO:0000313" key="1">
    <source>
        <dbReference type="EMBL" id="CAK9224121.1"/>
    </source>
</evidence>
<accession>A0ABP0ULV4</accession>
<organism evidence="1 2">
    <name type="scientific">Sphagnum troendelagicum</name>
    <dbReference type="NCBI Taxonomy" id="128251"/>
    <lineage>
        <taxon>Eukaryota</taxon>
        <taxon>Viridiplantae</taxon>
        <taxon>Streptophyta</taxon>
        <taxon>Embryophyta</taxon>
        <taxon>Bryophyta</taxon>
        <taxon>Sphagnophytina</taxon>
        <taxon>Sphagnopsida</taxon>
        <taxon>Sphagnales</taxon>
        <taxon>Sphagnaceae</taxon>
        <taxon>Sphagnum</taxon>
    </lineage>
</organism>
<gene>
    <name evidence="1" type="ORF">CSSPTR1EN2_LOCUS17173</name>
</gene>
<proteinExistence type="predicted"/>
<protein>
    <submittedName>
        <fullName evidence="1">Uncharacterized protein</fullName>
    </submittedName>
</protein>
<name>A0ABP0ULV4_9BRYO</name>
<evidence type="ECO:0000313" key="2">
    <source>
        <dbReference type="Proteomes" id="UP001497512"/>
    </source>
</evidence>
<dbReference type="Proteomes" id="UP001497512">
    <property type="component" value="Chromosome 4"/>
</dbReference>
<keyword evidence="2" id="KW-1185">Reference proteome</keyword>